<protein>
    <submittedName>
        <fullName evidence="2">SKP1 component protein</fullName>
    </submittedName>
</protein>
<sequence length="154" mass="18031">MTSINYKIILEGGYETAVAEDMLNKIPGVKKLIENIKKNDKILDKKTLNMDSINQTVFSTIMTLIKYQSDKSETETTQFINTMISNMDSNILMEFILTTNKLELDYFKQIAANRFMNIIKSQNINEIRKELKIKNDFTDKEMENVKKDNKWLDE</sequence>
<dbReference type="Proteomes" id="UP001162001">
    <property type="component" value="Segment"/>
</dbReference>
<dbReference type="InterPro" id="IPR011333">
    <property type="entry name" value="SKP1/BTB/POZ_sf"/>
</dbReference>
<feature type="domain" description="SKP1 component dimerisation" evidence="1">
    <location>
        <begin position="117"/>
        <end position="151"/>
    </location>
</feature>
<dbReference type="GO" id="GO:0006511">
    <property type="term" value="P:ubiquitin-dependent protein catabolic process"/>
    <property type="evidence" value="ECO:0007669"/>
    <property type="project" value="InterPro"/>
</dbReference>
<dbReference type="Pfam" id="PF01466">
    <property type="entry name" value="Skp1"/>
    <property type="match status" value="1"/>
</dbReference>
<proteinExistence type="predicted"/>
<accession>A0A7D3V5J4</accession>
<name>A0A7D3V5J4_9VIRU</name>
<dbReference type="InterPro" id="IPR016072">
    <property type="entry name" value="Skp1_comp_dimer"/>
</dbReference>
<dbReference type="SUPFAM" id="SSF81382">
    <property type="entry name" value="Skp1 dimerisation domain-like"/>
    <property type="match status" value="1"/>
</dbReference>
<gene>
    <name evidence="2" type="ORF">Fadolivirus_1_637</name>
</gene>
<organism evidence="2 3">
    <name type="scientific">Fadolivirus FV1/VV64</name>
    <dbReference type="NCBI Taxonomy" id="3070911"/>
    <lineage>
        <taxon>Viruses</taxon>
        <taxon>Varidnaviria</taxon>
        <taxon>Bamfordvirae</taxon>
        <taxon>Nucleocytoviricota</taxon>
        <taxon>Megaviricetes</taxon>
        <taxon>Imitervirales</taxon>
        <taxon>Mimiviridae</taxon>
        <taxon>Klosneuvirinae</taxon>
        <taxon>Fadolivirus</taxon>
        <taxon>Fadolivirus algeromassiliense</taxon>
    </lineage>
</organism>
<dbReference type="Gene3D" id="3.30.710.10">
    <property type="entry name" value="Potassium Channel Kv1.1, Chain A"/>
    <property type="match status" value="1"/>
</dbReference>
<evidence type="ECO:0000313" key="2">
    <source>
        <dbReference type="EMBL" id="QKF94095.1"/>
    </source>
</evidence>
<evidence type="ECO:0000259" key="1">
    <source>
        <dbReference type="Pfam" id="PF01466"/>
    </source>
</evidence>
<dbReference type="EMBL" id="MT418680">
    <property type="protein sequence ID" value="QKF94095.1"/>
    <property type="molecule type" value="Genomic_DNA"/>
</dbReference>
<evidence type="ECO:0000313" key="3">
    <source>
        <dbReference type="Proteomes" id="UP001162001"/>
    </source>
</evidence>
<keyword evidence="3" id="KW-1185">Reference proteome</keyword>
<dbReference type="InterPro" id="IPR036296">
    <property type="entry name" value="SKP1-like_dim_sf"/>
</dbReference>
<reference evidence="2 3" key="1">
    <citation type="submission" date="2020-04" db="EMBL/GenBank/DDBJ databases">
        <title>Advantages and limits of metagenomic assembly and binning of a giant virus.</title>
        <authorList>
            <person name="Schulz F."/>
            <person name="Andreani J."/>
            <person name="Francis R."/>
            <person name="Boudjemaa H."/>
            <person name="Bou Khalil J.Y."/>
            <person name="Lee J."/>
            <person name="La Scola B."/>
            <person name="Woyke T."/>
        </authorList>
    </citation>
    <scope>NUCLEOTIDE SEQUENCE [LARGE SCALE GENOMIC DNA]</scope>
    <source>
        <strain evidence="2 3">FV1/VV64</strain>
    </source>
</reference>